<protein>
    <submittedName>
        <fullName evidence="11">Putative Tripartite ATP-independent periplasmic transporter DctQ component</fullName>
    </submittedName>
</protein>
<dbReference type="AlphaFoldDB" id="A0A212JD66"/>
<name>A0A212JD66_9DELT</name>
<evidence type="ECO:0000256" key="8">
    <source>
        <dbReference type="ARBA" id="ARBA00038436"/>
    </source>
</evidence>
<sequence length="194" mass="21699">MFHAAEGWTKRSPLRAVDAPSQQPHRGFIVEKIIAAIGRMNGMLGWLSGFCIASASFLIITEIFGRAFFGQSLQITDEYTGYLMAVSSFLGLGYVEKVQGHIRMDLITLLRSRFPRVIASFRVLAYGLAIAFAGYLTFVGWKLFYQSYVYGSKSMQISETPLVIPQIFIPLGAAALFLQYCCNLYKFCSGRTEQ</sequence>
<comment type="subcellular location">
    <subcellularLocation>
        <location evidence="1">Cell inner membrane</location>
        <topology evidence="1">Multi-pass membrane protein</topology>
    </subcellularLocation>
</comment>
<comment type="similarity">
    <text evidence="8">Belongs to the TRAP transporter small permease family.</text>
</comment>
<keyword evidence="7 9" id="KW-0472">Membrane</keyword>
<feature type="transmembrane region" description="Helical" evidence="9">
    <location>
        <begin position="117"/>
        <end position="143"/>
    </location>
</feature>
<evidence type="ECO:0000256" key="6">
    <source>
        <dbReference type="ARBA" id="ARBA00022989"/>
    </source>
</evidence>
<evidence type="ECO:0000256" key="7">
    <source>
        <dbReference type="ARBA" id="ARBA00023136"/>
    </source>
</evidence>
<evidence type="ECO:0000259" key="10">
    <source>
        <dbReference type="Pfam" id="PF04290"/>
    </source>
</evidence>
<feature type="domain" description="Tripartite ATP-independent periplasmic transporters DctQ component" evidence="10">
    <location>
        <begin position="58"/>
        <end position="186"/>
    </location>
</feature>
<proteinExistence type="inferred from homology"/>
<evidence type="ECO:0000256" key="1">
    <source>
        <dbReference type="ARBA" id="ARBA00004429"/>
    </source>
</evidence>
<keyword evidence="2" id="KW-0813">Transport</keyword>
<evidence type="ECO:0000256" key="4">
    <source>
        <dbReference type="ARBA" id="ARBA00022519"/>
    </source>
</evidence>
<dbReference type="InterPro" id="IPR007387">
    <property type="entry name" value="TRAP_DctQ"/>
</dbReference>
<dbReference type="PANTHER" id="PTHR35011:SF10">
    <property type="entry name" value="TRAP TRANSPORTER SMALL PERMEASE PROTEIN"/>
    <property type="match status" value="1"/>
</dbReference>
<dbReference type="GO" id="GO:0005886">
    <property type="term" value="C:plasma membrane"/>
    <property type="evidence" value="ECO:0007669"/>
    <property type="project" value="UniProtKB-SubCell"/>
</dbReference>
<reference evidence="11" key="1">
    <citation type="submission" date="2016-04" db="EMBL/GenBank/DDBJ databases">
        <authorList>
            <person name="Evans L.H."/>
            <person name="Alamgir A."/>
            <person name="Owens N."/>
            <person name="Weber N.D."/>
            <person name="Virtaneva K."/>
            <person name="Barbian K."/>
            <person name="Babar A."/>
            <person name="Rosenke K."/>
        </authorList>
    </citation>
    <scope>NUCLEOTIDE SEQUENCE</scope>
    <source>
        <strain evidence="11">86</strain>
    </source>
</reference>
<evidence type="ECO:0000256" key="3">
    <source>
        <dbReference type="ARBA" id="ARBA00022475"/>
    </source>
</evidence>
<keyword evidence="5 9" id="KW-0812">Transmembrane</keyword>
<keyword evidence="4" id="KW-0997">Cell inner membrane</keyword>
<dbReference type="GO" id="GO:0022857">
    <property type="term" value="F:transmembrane transporter activity"/>
    <property type="evidence" value="ECO:0007669"/>
    <property type="project" value="TreeGrafter"/>
</dbReference>
<dbReference type="EMBL" id="FLUQ01000001">
    <property type="protein sequence ID" value="SBV97339.1"/>
    <property type="molecule type" value="Genomic_DNA"/>
</dbReference>
<keyword evidence="6 9" id="KW-1133">Transmembrane helix</keyword>
<evidence type="ECO:0000256" key="2">
    <source>
        <dbReference type="ARBA" id="ARBA00022448"/>
    </source>
</evidence>
<gene>
    <name evidence="11" type="ORF">KL86DPRO_11200</name>
</gene>
<dbReference type="InterPro" id="IPR055348">
    <property type="entry name" value="DctQ"/>
</dbReference>
<feature type="transmembrane region" description="Helical" evidence="9">
    <location>
        <begin position="44"/>
        <end position="67"/>
    </location>
</feature>
<dbReference type="Pfam" id="PF04290">
    <property type="entry name" value="DctQ"/>
    <property type="match status" value="1"/>
</dbReference>
<evidence type="ECO:0000256" key="9">
    <source>
        <dbReference type="SAM" id="Phobius"/>
    </source>
</evidence>
<keyword evidence="3" id="KW-1003">Cell membrane</keyword>
<feature type="transmembrane region" description="Helical" evidence="9">
    <location>
        <begin position="163"/>
        <end position="185"/>
    </location>
</feature>
<feature type="transmembrane region" description="Helical" evidence="9">
    <location>
        <begin position="79"/>
        <end position="96"/>
    </location>
</feature>
<dbReference type="GO" id="GO:0015740">
    <property type="term" value="P:C4-dicarboxylate transport"/>
    <property type="evidence" value="ECO:0007669"/>
    <property type="project" value="TreeGrafter"/>
</dbReference>
<evidence type="ECO:0000313" key="11">
    <source>
        <dbReference type="EMBL" id="SBV97339.1"/>
    </source>
</evidence>
<dbReference type="PANTHER" id="PTHR35011">
    <property type="entry name" value="2,3-DIKETO-L-GULONATE TRAP TRANSPORTER SMALL PERMEASE PROTEIN YIAM"/>
    <property type="match status" value="1"/>
</dbReference>
<accession>A0A212JD66</accession>
<evidence type="ECO:0000256" key="5">
    <source>
        <dbReference type="ARBA" id="ARBA00022692"/>
    </source>
</evidence>
<organism evidence="11">
    <name type="scientific">uncultured delta proteobacterium</name>
    <dbReference type="NCBI Taxonomy" id="34034"/>
    <lineage>
        <taxon>Bacteria</taxon>
        <taxon>Deltaproteobacteria</taxon>
        <taxon>environmental samples</taxon>
    </lineage>
</organism>